<reference evidence="3 4" key="1">
    <citation type="submission" date="2009-02" db="EMBL/GenBank/DDBJ databases">
        <title>Sequencing of the draft genome and assembly of Lutiella nitroferrum 2002.</title>
        <authorList>
            <consortium name="US DOE Joint Genome Institute (JGI-PGF)"/>
            <person name="Lucas S."/>
            <person name="Copeland A."/>
            <person name="Lapidus A."/>
            <person name="Glavina del Rio T."/>
            <person name="Tice H."/>
            <person name="Bruce D."/>
            <person name="Goodwin L."/>
            <person name="Pitluck S."/>
            <person name="Larimer F."/>
            <person name="Land M.L."/>
            <person name="Hauser L."/>
            <person name="Coates J.D."/>
        </authorList>
    </citation>
    <scope>NUCLEOTIDE SEQUENCE [LARGE SCALE GENOMIC DNA]</scope>
    <source>
        <strain evidence="3 4">2002</strain>
    </source>
</reference>
<name>B9YZS7_9NEIS</name>
<sequence>MRRYSRQAGVAAVEMAFLLMPLIFIVFGITEFGRAFYQYNTVVKATRDAARYLSAQQPGTKDAEATCLVKYGNYSACLADPSYTGPLLAPGLATATITICDWPRCANHNAQGSDPVVNLVSVTVSNYQFTSLVPFVTSGLSTITFGDIHTTMKANL</sequence>
<dbReference type="EMBL" id="ACIS01000002">
    <property type="protein sequence ID" value="EEG09810.1"/>
    <property type="molecule type" value="Genomic_DNA"/>
</dbReference>
<keyword evidence="1" id="KW-0472">Membrane</keyword>
<organism evidence="3 4">
    <name type="scientific">Pseudogulbenkiania ferrooxidans 2002</name>
    <dbReference type="NCBI Taxonomy" id="279714"/>
    <lineage>
        <taxon>Bacteria</taxon>
        <taxon>Pseudomonadati</taxon>
        <taxon>Pseudomonadota</taxon>
        <taxon>Betaproteobacteria</taxon>
        <taxon>Neisseriales</taxon>
        <taxon>Chromobacteriaceae</taxon>
        <taxon>Pseudogulbenkiania</taxon>
    </lineage>
</organism>
<feature type="transmembrane region" description="Helical" evidence="1">
    <location>
        <begin position="12"/>
        <end position="30"/>
    </location>
</feature>
<dbReference type="Proteomes" id="UP000003165">
    <property type="component" value="Unassembled WGS sequence"/>
</dbReference>
<keyword evidence="4" id="KW-1185">Reference proteome</keyword>
<evidence type="ECO:0000313" key="3">
    <source>
        <dbReference type="EMBL" id="EEG09810.1"/>
    </source>
</evidence>
<keyword evidence="1" id="KW-1133">Transmembrane helix</keyword>
<gene>
    <name evidence="3" type="ORF">FuraDRAFT_0826</name>
</gene>
<proteinExistence type="predicted"/>
<dbReference type="Pfam" id="PF07811">
    <property type="entry name" value="TadE"/>
    <property type="match status" value="1"/>
</dbReference>
<dbReference type="eggNOG" id="COG4961">
    <property type="taxonomic scope" value="Bacteria"/>
</dbReference>
<dbReference type="RefSeq" id="WP_008952846.1">
    <property type="nucleotide sequence ID" value="NZ_ACIS01000002.1"/>
</dbReference>
<evidence type="ECO:0000313" key="4">
    <source>
        <dbReference type="Proteomes" id="UP000003165"/>
    </source>
</evidence>
<evidence type="ECO:0000256" key="1">
    <source>
        <dbReference type="SAM" id="Phobius"/>
    </source>
</evidence>
<dbReference type="InterPro" id="IPR012495">
    <property type="entry name" value="TadE-like_dom"/>
</dbReference>
<protein>
    <submittedName>
        <fullName evidence="3">TadE family protein</fullName>
    </submittedName>
</protein>
<evidence type="ECO:0000259" key="2">
    <source>
        <dbReference type="Pfam" id="PF07811"/>
    </source>
</evidence>
<keyword evidence="1" id="KW-0812">Transmembrane</keyword>
<dbReference type="AlphaFoldDB" id="B9YZS7"/>
<accession>B9YZS7</accession>
<feature type="domain" description="TadE-like" evidence="2">
    <location>
        <begin position="9"/>
        <end position="51"/>
    </location>
</feature>
<comment type="caution">
    <text evidence="3">The sequence shown here is derived from an EMBL/GenBank/DDBJ whole genome shotgun (WGS) entry which is preliminary data.</text>
</comment>